<dbReference type="Proteomes" id="UP001203852">
    <property type="component" value="Unassembled WGS sequence"/>
</dbReference>
<accession>A0AAN6DLY7</accession>
<sequence length="285" mass="32514">MPETKIVKAGMTAEHARWPVIKVIVHQSGDNGQDTDVEPDDVRMNVFYVHQYFLIAHSHYFATILDVDNPLTPPVARLTLSKPICTSDNTEGHCVFGDWLNAMYQGTTEQMDSIPLKDFELQPRFDFADMIGSPSFKNMMMDTIQQRGIETWTVCQVNGLHLMPTSASLYVDYAIECMAYRVVTKGWTGVMDADLGVCVTKWKEFFREGRNVDTFNELLARVDMLHKAKDTNHLINPTEVKDCKWHEHTDESRKECPRHRSKKNLGGTSRITGLTGWIESQARNV</sequence>
<name>A0AAN6DLY7_9EURO</name>
<protein>
    <recommendedName>
        <fullName evidence="3">BTB domain-containing protein</fullName>
    </recommendedName>
</protein>
<organism evidence="1 2">
    <name type="scientific">Exophiala viscosa</name>
    <dbReference type="NCBI Taxonomy" id="2486360"/>
    <lineage>
        <taxon>Eukaryota</taxon>
        <taxon>Fungi</taxon>
        <taxon>Dikarya</taxon>
        <taxon>Ascomycota</taxon>
        <taxon>Pezizomycotina</taxon>
        <taxon>Eurotiomycetes</taxon>
        <taxon>Chaetothyriomycetidae</taxon>
        <taxon>Chaetothyriales</taxon>
        <taxon>Herpotrichiellaceae</taxon>
        <taxon>Exophiala</taxon>
    </lineage>
</organism>
<dbReference type="EMBL" id="MU404363">
    <property type="protein sequence ID" value="KAI1608461.1"/>
    <property type="molecule type" value="Genomic_DNA"/>
</dbReference>
<evidence type="ECO:0000313" key="2">
    <source>
        <dbReference type="Proteomes" id="UP001203852"/>
    </source>
</evidence>
<reference evidence="1" key="1">
    <citation type="journal article" date="2022" name="bioRxiv">
        <title>Deciphering the potential niche of two novel black yeast fungi from a biological soil crust based on their genomes, phenotypes, and melanin regulation.</title>
        <authorList>
            <consortium name="DOE Joint Genome Institute"/>
            <person name="Carr E.C."/>
            <person name="Barton Q."/>
            <person name="Grambo S."/>
            <person name="Sullivan M."/>
            <person name="Renfro C.M."/>
            <person name="Kuo A."/>
            <person name="Pangilinan J."/>
            <person name="Lipzen A."/>
            <person name="Keymanesh K."/>
            <person name="Savage E."/>
            <person name="Barry K."/>
            <person name="Grigoriev I.V."/>
            <person name="Riekhof W.R."/>
            <person name="Harris S.S."/>
        </authorList>
    </citation>
    <scope>NUCLEOTIDE SEQUENCE</scope>
    <source>
        <strain evidence="1">JF 03-4F</strain>
    </source>
</reference>
<gene>
    <name evidence="1" type="ORF">EDD36DRAFT_100239</name>
</gene>
<evidence type="ECO:0008006" key="3">
    <source>
        <dbReference type="Google" id="ProtNLM"/>
    </source>
</evidence>
<comment type="caution">
    <text evidence="1">The sequence shown here is derived from an EMBL/GenBank/DDBJ whole genome shotgun (WGS) entry which is preliminary data.</text>
</comment>
<evidence type="ECO:0000313" key="1">
    <source>
        <dbReference type="EMBL" id="KAI1608461.1"/>
    </source>
</evidence>
<proteinExistence type="predicted"/>
<keyword evidence="2" id="KW-1185">Reference proteome</keyword>
<dbReference type="AlphaFoldDB" id="A0AAN6DLY7"/>